<proteinExistence type="inferred from homology"/>
<feature type="binding site" evidence="6">
    <location>
        <position position="62"/>
    </location>
    <ligand>
        <name>molybdate</name>
        <dbReference type="ChEBI" id="CHEBI:36264"/>
    </ligand>
</feature>
<evidence type="ECO:0000256" key="4">
    <source>
        <dbReference type="ARBA" id="ARBA00022729"/>
    </source>
</evidence>
<dbReference type="GO" id="GO:0030288">
    <property type="term" value="C:outer membrane-bounded periplasmic space"/>
    <property type="evidence" value="ECO:0007669"/>
    <property type="project" value="TreeGrafter"/>
</dbReference>
<dbReference type="RefSeq" id="WP_041040335.1">
    <property type="nucleotide sequence ID" value="NZ_JXSL01000023.1"/>
</dbReference>
<keyword evidence="4 7" id="KW-0732">Signal</keyword>
<name>A0A0C2YWH0_PARME</name>
<dbReference type="STRING" id="272627.CCC_03989"/>
<evidence type="ECO:0000256" key="1">
    <source>
        <dbReference type="ARBA" id="ARBA00009175"/>
    </source>
</evidence>
<dbReference type="GO" id="GO:0046872">
    <property type="term" value="F:metal ion binding"/>
    <property type="evidence" value="ECO:0007669"/>
    <property type="project" value="UniProtKB-KW"/>
</dbReference>
<dbReference type="InterPro" id="IPR005950">
    <property type="entry name" value="ModA"/>
</dbReference>
<sequence length="256" mass="26895">MPIKRLLGAVAGLALSLSVTARAHAEDVVVFAAASLTNALNEIGESFTARTGHKMVPSYAASSALAKQVEQGGPGQVFASADLKWMDYLADKKLINGETRFNLLGNTLVLIAPLDAKQGKIELTAKTDIAVLAGTGRIATGNPESVPVGLYFKQAMERAGQWKAIESKIAATDSVRAALAFVERGEVPLGVVYATDAAVSKKVKVVGVFPDTMHDPIVYPFALIAGKETPAAKALLDAIKSPEAKGVFAKYGFKIN</sequence>
<evidence type="ECO:0000313" key="8">
    <source>
        <dbReference type="EMBL" id="KIL99473.1"/>
    </source>
</evidence>
<comment type="similarity">
    <text evidence="1">Belongs to the bacterial solute-binding protein ModA family.</text>
</comment>
<evidence type="ECO:0000256" key="3">
    <source>
        <dbReference type="ARBA" id="ARBA00022723"/>
    </source>
</evidence>
<gene>
    <name evidence="8" type="ORF">CCC_03989</name>
</gene>
<dbReference type="Pfam" id="PF13531">
    <property type="entry name" value="SBP_bac_11"/>
    <property type="match status" value="1"/>
</dbReference>
<dbReference type="PANTHER" id="PTHR30632">
    <property type="entry name" value="MOLYBDATE-BINDING PERIPLASMIC PROTEIN"/>
    <property type="match status" value="1"/>
</dbReference>
<reference evidence="8 9" key="1">
    <citation type="submission" date="2015-01" db="EMBL/GenBank/DDBJ databases">
        <title>Genome Sequence of Magnetospirillum magnetotacticum Strain MS-1.</title>
        <authorList>
            <person name="Marinov G.K."/>
            <person name="Smalley M.D."/>
            <person name="DeSalvo G."/>
        </authorList>
    </citation>
    <scope>NUCLEOTIDE SEQUENCE [LARGE SCALE GENOMIC DNA]</scope>
    <source>
        <strain evidence="8 9">MS-1</strain>
    </source>
</reference>
<dbReference type="InterPro" id="IPR050682">
    <property type="entry name" value="ModA/WtpA"/>
</dbReference>
<feature type="chain" id="PRO_5002159861" evidence="7">
    <location>
        <begin position="26"/>
        <end position="256"/>
    </location>
</feature>
<evidence type="ECO:0000256" key="7">
    <source>
        <dbReference type="SAM" id="SignalP"/>
    </source>
</evidence>
<feature type="binding site" evidence="6">
    <location>
        <position position="175"/>
    </location>
    <ligand>
        <name>molybdate</name>
        <dbReference type="ChEBI" id="CHEBI:36264"/>
    </ligand>
</feature>
<accession>A0A0C2YWH0</accession>
<dbReference type="GO" id="GO:0030973">
    <property type="term" value="F:molybdate ion binding"/>
    <property type="evidence" value="ECO:0007669"/>
    <property type="project" value="TreeGrafter"/>
</dbReference>
<organism evidence="8 9">
    <name type="scientific">Paramagnetospirillum magnetotacticum MS-1</name>
    <dbReference type="NCBI Taxonomy" id="272627"/>
    <lineage>
        <taxon>Bacteria</taxon>
        <taxon>Pseudomonadati</taxon>
        <taxon>Pseudomonadota</taxon>
        <taxon>Alphaproteobacteria</taxon>
        <taxon>Rhodospirillales</taxon>
        <taxon>Magnetospirillaceae</taxon>
        <taxon>Paramagnetospirillum</taxon>
    </lineage>
</organism>
<dbReference type="OrthoDB" id="9785015at2"/>
<evidence type="ECO:0000256" key="2">
    <source>
        <dbReference type="ARBA" id="ARBA00022505"/>
    </source>
</evidence>
<comment type="caution">
    <text evidence="8">The sequence shown here is derived from an EMBL/GenBank/DDBJ whole genome shotgun (WGS) entry which is preliminary data.</text>
</comment>
<dbReference type="NCBIfam" id="TIGR01256">
    <property type="entry name" value="modA"/>
    <property type="match status" value="1"/>
</dbReference>
<dbReference type="GO" id="GO:0015689">
    <property type="term" value="P:molybdate ion transport"/>
    <property type="evidence" value="ECO:0007669"/>
    <property type="project" value="InterPro"/>
</dbReference>
<keyword evidence="9" id="KW-1185">Reference proteome</keyword>
<dbReference type="EMBL" id="JXSL01000023">
    <property type="protein sequence ID" value="KIL99473.1"/>
    <property type="molecule type" value="Genomic_DNA"/>
</dbReference>
<keyword evidence="3 6" id="KW-0479">Metal-binding</keyword>
<feature type="binding site" evidence="6">
    <location>
        <position position="193"/>
    </location>
    <ligand>
        <name>molybdate</name>
        <dbReference type="ChEBI" id="CHEBI:36264"/>
    </ligand>
</feature>
<protein>
    <submittedName>
        <fullName evidence="8">Molybdenum ABC transporter periplasmic molybdenum-binding protein ModA</fullName>
    </submittedName>
</protein>
<keyword evidence="2 6" id="KW-0500">Molybdenum</keyword>
<evidence type="ECO:0000256" key="5">
    <source>
        <dbReference type="ARBA" id="ARBA00062515"/>
    </source>
</evidence>
<dbReference type="AlphaFoldDB" id="A0A0C2YWH0"/>
<dbReference type="SUPFAM" id="SSF53850">
    <property type="entry name" value="Periplasmic binding protein-like II"/>
    <property type="match status" value="1"/>
</dbReference>
<dbReference type="GO" id="GO:1901359">
    <property type="term" value="F:tungstate binding"/>
    <property type="evidence" value="ECO:0007669"/>
    <property type="project" value="UniProtKB-ARBA"/>
</dbReference>
<dbReference type="NCBIfam" id="NF007958">
    <property type="entry name" value="PRK10677.1"/>
    <property type="match status" value="1"/>
</dbReference>
<comment type="subunit">
    <text evidence="5">The complex is composed of two ATP-binding proteins (ModC), two transmembrane proteins (ModB) and a solute-binding protein (ModA).</text>
</comment>
<dbReference type="Gene3D" id="3.40.190.10">
    <property type="entry name" value="Periplasmic binding protein-like II"/>
    <property type="match status" value="2"/>
</dbReference>
<dbReference type="Proteomes" id="UP000031971">
    <property type="component" value="Unassembled WGS sequence"/>
</dbReference>
<feature type="signal peptide" evidence="7">
    <location>
        <begin position="1"/>
        <end position="25"/>
    </location>
</feature>
<dbReference type="FunFam" id="3.40.190.10:FF:000035">
    <property type="entry name" value="Molybdate ABC transporter substrate-binding protein"/>
    <property type="match status" value="1"/>
</dbReference>
<dbReference type="PANTHER" id="PTHR30632:SF17">
    <property type="entry name" value="MOLYBDATE-BINDING PROTEIN MODA"/>
    <property type="match status" value="1"/>
</dbReference>
<feature type="binding site" evidence="6">
    <location>
        <position position="35"/>
    </location>
    <ligand>
        <name>molybdate</name>
        <dbReference type="ChEBI" id="CHEBI:36264"/>
    </ligand>
</feature>
<evidence type="ECO:0000256" key="6">
    <source>
        <dbReference type="PIRSR" id="PIRSR004846-1"/>
    </source>
</evidence>
<evidence type="ECO:0000313" key="9">
    <source>
        <dbReference type="Proteomes" id="UP000031971"/>
    </source>
</evidence>
<dbReference type="PIRSF" id="PIRSF004846">
    <property type="entry name" value="ModA"/>
    <property type="match status" value="1"/>
</dbReference>